<feature type="transmembrane region" description="Helical" evidence="1">
    <location>
        <begin position="479"/>
        <end position="502"/>
    </location>
</feature>
<feature type="transmembrane region" description="Helical" evidence="1">
    <location>
        <begin position="273"/>
        <end position="294"/>
    </location>
</feature>
<sequence>MELPPTRRIAAQRSRRRVWWTSFALFALLGVLWATALPLFAGPDEPAHITRAVSVERGQWLGDKIPRTNGGWRAIDIPEVVVSSASFACYVFHNEVTADCLKYQGSERVVRSDTPAGTYFPGYYLIVAIPSLISVQAFGIYLMRYLSALLCAALLASALASVRSFPNARIGAVGLAVAVTPVVLFINGTVNPQSLEISAAIAAWASVLALVATPVEMGVDRRLIVRIAVALSALGLSRNFAPIWIAAILGAACFVAGMPIVKRWVRDRAIQIAVLVIGISTLSQIVWNVVIAPLDVGQSPAKASFANLVPGGLSDLSRFELMRMTIARSGYFFNSMIGDFGWVGFKSPYAVIVLWTALIGLVLALALALAVSSRRRAVVLLLIAATTTLLPLLIEYRTMRSLGGVWQGRYTLPLAVGVPILGAYLIGDSSIGNRLARSRLALVVGIALGVGHVLAFAQSLRRFSVGNNGAFKYWSNAAWAPPLGALPLTLSFIAVLSLWLVWMLRPAPDGLLEAVQDVTSTNRWAPHSKAARQIS</sequence>
<dbReference type="EMBL" id="CAFAAH010000184">
    <property type="protein sequence ID" value="CAB4803947.1"/>
    <property type="molecule type" value="Genomic_DNA"/>
</dbReference>
<feature type="transmembrane region" description="Helical" evidence="1">
    <location>
        <begin position="120"/>
        <end position="138"/>
    </location>
</feature>
<reference evidence="2" key="1">
    <citation type="submission" date="2020-05" db="EMBL/GenBank/DDBJ databases">
        <authorList>
            <person name="Chiriac C."/>
            <person name="Salcher M."/>
            <person name="Ghai R."/>
            <person name="Kavagutti S V."/>
        </authorList>
    </citation>
    <scope>NUCLEOTIDE SEQUENCE</scope>
</reference>
<evidence type="ECO:0000313" key="2">
    <source>
        <dbReference type="EMBL" id="CAB4803947.1"/>
    </source>
</evidence>
<keyword evidence="1" id="KW-0472">Membrane</keyword>
<feature type="transmembrane region" description="Helical" evidence="1">
    <location>
        <begin position="197"/>
        <end position="215"/>
    </location>
</feature>
<feature type="transmembrane region" description="Helical" evidence="1">
    <location>
        <begin position="439"/>
        <end position="459"/>
    </location>
</feature>
<name>A0A6J6YEC0_9ZZZZ</name>
<dbReference type="InterPro" id="IPR018674">
    <property type="entry name" value="DUF2142_membrane"/>
</dbReference>
<protein>
    <submittedName>
        <fullName evidence="2">Unannotated protein</fullName>
    </submittedName>
</protein>
<proteinExistence type="predicted"/>
<feature type="transmembrane region" description="Helical" evidence="1">
    <location>
        <begin position="349"/>
        <end position="371"/>
    </location>
</feature>
<keyword evidence="1" id="KW-1133">Transmembrane helix</keyword>
<feature type="transmembrane region" description="Helical" evidence="1">
    <location>
        <begin position="378"/>
        <end position="398"/>
    </location>
</feature>
<dbReference type="Pfam" id="PF09913">
    <property type="entry name" value="DUF2142"/>
    <property type="match status" value="1"/>
</dbReference>
<feature type="transmembrane region" description="Helical" evidence="1">
    <location>
        <begin position="410"/>
        <end position="427"/>
    </location>
</feature>
<accession>A0A6J6YEC0</accession>
<feature type="transmembrane region" description="Helical" evidence="1">
    <location>
        <begin position="20"/>
        <end position="41"/>
    </location>
</feature>
<organism evidence="2">
    <name type="scientific">freshwater metagenome</name>
    <dbReference type="NCBI Taxonomy" id="449393"/>
    <lineage>
        <taxon>unclassified sequences</taxon>
        <taxon>metagenomes</taxon>
        <taxon>ecological metagenomes</taxon>
    </lineage>
</organism>
<feature type="transmembrane region" description="Helical" evidence="1">
    <location>
        <begin position="145"/>
        <end position="162"/>
    </location>
</feature>
<feature type="transmembrane region" description="Helical" evidence="1">
    <location>
        <begin position="241"/>
        <end position="261"/>
    </location>
</feature>
<evidence type="ECO:0000256" key="1">
    <source>
        <dbReference type="SAM" id="Phobius"/>
    </source>
</evidence>
<dbReference type="AlphaFoldDB" id="A0A6J6YEC0"/>
<keyword evidence="1" id="KW-0812">Transmembrane</keyword>
<gene>
    <name evidence="2" type="ORF">UFOPK2996_01218</name>
</gene>
<feature type="transmembrane region" description="Helical" evidence="1">
    <location>
        <begin position="168"/>
        <end position="190"/>
    </location>
</feature>